<evidence type="ECO:0000313" key="2">
    <source>
        <dbReference type="EMBL" id="MBD8083189.1"/>
    </source>
</evidence>
<dbReference type="Proteomes" id="UP000637299">
    <property type="component" value="Unassembled WGS sequence"/>
</dbReference>
<sequence>MSQFDEFDQKGSSPERSTGSIISHAFEIYKGIFLYAFVIMIIYIIGDFLLQLLTGFNVWGDYDDFSNFTRPKDEFWDKPGFGLYYSFSSFWNILLAPLHLGLIYIANKFNNKQTVEFSDLFIGFRQNLGQTLLYSLITNIIFAISAALCGLPFFFVYPLFMLGLPFLLFENLSAVDAISKTYAIAKEDYGTFLGTGLLGILISVLGFVLCCIGIIFTLPFIYVVMYSMYCAYCGKPRQI</sequence>
<gene>
    <name evidence="2" type="ORF">IC610_12265</name>
</gene>
<feature type="transmembrane region" description="Helical" evidence="1">
    <location>
        <begin position="132"/>
        <end position="160"/>
    </location>
</feature>
<feature type="transmembrane region" description="Helical" evidence="1">
    <location>
        <begin position="196"/>
        <end position="229"/>
    </location>
</feature>
<name>A0ABR8ZDN1_9FLAO</name>
<keyword evidence="1" id="KW-0472">Membrane</keyword>
<dbReference type="RefSeq" id="WP_191737118.1">
    <property type="nucleotide sequence ID" value="NZ_JACYFS010000003.1"/>
</dbReference>
<keyword evidence="3" id="KW-1185">Reference proteome</keyword>
<accession>A0ABR8ZDN1</accession>
<evidence type="ECO:0000256" key="1">
    <source>
        <dbReference type="SAM" id="Phobius"/>
    </source>
</evidence>
<organism evidence="2 3">
    <name type="scientific">Chryseobacterium caseinilyticum</name>
    <dbReference type="NCBI Taxonomy" id="2771428"/>
    <lineage>
        <taxon>Bacteria</taxon>
        <taxon>Pseudomonadati</taxon>
        <taxon>Bacteroidota</taxon>
        <taxon>Flavobacteriia</taxon>
        <taxon>Flavobacteriales</taxon>
        <taxon>Weeksellaceae</taxon>
        <taxon>Chryseobacterium group</taxon>
        <taxon>Chryseobacterium</taxon>
    </lineage>
</organism>
<dbReference type="EMBL" id="JACYFS010000003">
    <property type="protein sequence ID" value="MBD8083189.1"/>
    <property type="molecule type" value="Genomic_DNA"/>
</dbReference>
<evidence type="ECO:0000313" key="3">
    <source>
        <dbReference type="Proteomes" id="UP000637299"/>
    </source>
</evidence>
<protein>
    <submittedName>
        <fullName evidence="2">Beta-carotene 15,15'-monooxygenase</fullName>
    </submittedName>
</protein>
<proteinExistence type="predicted"/>
<reference evidence="2 3" key="1">
    <citation type="submission" date="2020-09" db="EMBL/GenBank/DDBJ databases">
        <title>Genome seq and assembly of Chryseobacterium sp.</title>
        <authorList>
            <person name="Chhetri G."/>
        </authorList>
    </citation>
    <scope>NUCLEOTIDE SEQUENCE [LARGE SCALE GENOMIC DNA]</scope>
    <source>
        <strain evidence="2 3">GCR10</strain>
    </source>
</reference>
<feature type="transmembrane region" description="Helical" evidence="1">
    <location>
        <begin position="83"/>
        <end position="105"/>
    </location>
</feature>
<comment type="caution">
    <text evidence="2">The sequence shown here is derived from an EMBL/GenBank/DDBJ whole genome shotgun (WGS) entry which is preliminary data.</text>
</comment>
<keyword evidence="1" id="KW-0812">Transmembrane</keyword>
<feature type="transmembrane region" description="Helical" evidence="1">
    <location>
        <begin position="32"/>
        <end position="53"/>
    </location>
</feature>
<keyword evidence="1" id="KW-1133">Transmembrane helix</keyword>